<dbReference type="EMBL" id="CAEQ01002169">
    <property type="protein sequence ID" value="CCD16115.1"/>
    <property type="molecule type" value="Genomic_DNA"/>
</dbReference>
<dbReference type="Pfam" id="PF07999">
    <property type="entry name" value="RHSP"/>
    <property type="match status" value="1"/>
</dbReference>
<accession>F9WFN8</accession>
<dbReference type="AlphaFoldDB" id="F9WFN8"/>
<dbReference type="VEuPathDB" id="TriTrypDB:TcIL3000_0_10720"/>
<keyword evidence="3" id="KW-1185">Reference proteome</keyword>
<dbReference type="OMA" id="TIYINCH"/>
<proteinExistence type="predicted"/>
<evidence type="ECO:0000313" key="2">
    <source>
        <dbReference type="EMBL" id="CCD16115.1"/>
    </source>
</evidence>
<organism evidence="2 3">
    <name type="scientific">Trypanosoma congolense (strain IL3000)</name>
    <dbReference type="NCBI Taxonomy" id="1068625"/>
    <lineage>
        <taxon>Eukaryota</taxon>
        <taxon>Discoba</taxon>
        <taxon>Euglenozoa</taxon>
        <taxon>Kinetoplastea</taxon>
        <taxon>Metakinetoplastina</taxon>
        <taxon>Trypanosomatida</taxon>
        <taxon>Trypanosomatidae</taxon>
        <taxon>Trypanosoma</taxon>
        <taxon>Nannomonas</taxon>
    </lineage>
</organism>
<dbReference type="Proteomes" id="UP000000702">
    <property type="component" value="Unassembled WGS sequence"/>
</dbReference>
<feature type="domain" description="Retrotransposon hot spot protein,C-terminal" evidence="1">
    <location>
        <begin position="58"/>
        <end position="233"/>
    </location>
</feature>
<dbReference type="InterPro" id="IPR006518">
    <property type="entry name" value="Trypano_RHS"/>
</dbReference>
<evidence type="ECO:0000313" key="3">
    <source>
        <dbReference type="Proteomes" id="UP000000702"/>
    </source>
</evidence>
<dbReference type="NCBIfam" id="TIGR01631">
    <property type="entry name" value="Trypano_RHS"/>
    <property type="match status" value="1"/>
</dbReference>
<sequence length="244" mass="28742">MHVPQQPLQALPAPQREINDYARLYIREDMMGVWYIIEEEPDHWLKPDDFRMPQYHIAIGTAVIGKMRGLGPFLLYQLLHYSLEGLCALTYFSRGEVCILHRYKGDTPGMAVYYNTPDGLSEIERMANQCRRGYAIFDEHKEYIFPYSFPPCWGVLVMSTPSPERFEHWINRYQALTIYINCHNNVEHKVVHALGRFPALCQEVPLTEEVIEGLKREWDELELRAREVGPLILYFRGFHFHPRL</sequence>
<reference evidence="3" key="1">
    <citation type="submission" date="2011-07" db="EMBL/GenBank/DDBJ databases">
        <title>Divergent evolution of antigenic variation in African trypanosomes.</title>
        <authorList>
            <person name="Jackson A.P."/>
            <person name="Berry A."/>
            <person name="Allison H.C."/>
            <person name="Burton P."/>
            <person name="Anderson J."/>
            <person name="Aslett M."/>
            <person name="Brown R."/>
            <person name="Corton N."/>
            <person name="Harris D."/>
            <person name="Hauser H."/>
            <person name="Gamble J."/>
            <person name="Gilderthorp R."/>
            <person name="McQuillan J."/>
            <person name="Quail M.A."/>
            <person name="Sanders M."/>
            <person name="Van Tonder A."/>
            <person name="Ginger M.L."/>
            <person name="Donelson J.E."/>
            <person name="Field M.C."/>
            <person name="Barry J.D."/>
            <person name="Berriman M."/>
            <person name="Hertz-Fowler C."/>
        </authorList>
    </citation>
    <scope>NUCLEOTIDE SEQUENCE [LARGE SCALE GENOMIC DNA]</scope>
    <source>
        <strain evidence="3">IL3000</strain>
    </source>
</reference>
<name>F9WFN8_TRYCI</name>
<evidence type="ECO:0000259" key="1">
    <source>
        <dbReference type="Pfam" id="PF07999"/>
    </source>
</evidence>
<gene>
    <name evidence="2" type="ORF">TCIL3000_0_10720</name>
</gene>
<protein>
    <submittedName>
        <fullName evidence="2">WGS project CAEQ00000000 data, annotated contig 409</fullName>
    </submittedName>
</protein>
<dbReference type="InterPro" id="IPR046836">
    <property type="entry name" value="RHS_C"/>
</dbReference>
<comment type="caution">
    <text evidence="2">The sequence shown here is derived from an EMBL/GenBank/DDBJ whole genome shotgun (WGS) entry which is preliminary data.</text>
</comment>
<reference evidence="2 3" key="2">
    <citation type="journal article" date="2012" name="Proc. Natl. Acad. Sci. U.S.A.">
        <title>Antigenic diversity is generated by distinct evolutionary mechanisms in African trypanosome species.</title>
        <authorList>
            <person name="Jackson A.P."/>
            <person name="Berry A."/>
            <person name="Aslett M."/>
            <person name="Allison H.C."/>
            <person name="Burton P."/>
            <person name="Vavrova-Anderson J."/>
            <person name="Brown R."/>
            <person name="Browne H."/>
            <person name="Corton N."/>
            <person name="Hauser H."/>
            <person name="Gamble J."/>
            <person name="Gilderthorp R."/>
            <person name="Marcello L."/>
            <person name="McQuillan J."/>
            <person name="Otto T.D."/>
            <person name="Quail M.A."/>
            <person name="Sanders M.J."/>
            <person name="van Tonder A."/>
            <person name="Ginger M.L."/>
            <person name="Field M.C."/>
            <person name="Barry J.D."/>
            <person name="Hertz-Fowler C."/>
            <person name="Berriman M."/>
        </authorList>
    </citation>
    <scope>NUCLEOTIDE SEQUENCE [LARGE SCALE GENOMIC DNA]</scope>
    <source>
        <strain evidence="2 3">IL3000</strain>
    </source>
</reference>